<feature type="region of interest" description="Disordered" evidence="1">
    <location>
        <begin position="1"/>
        <end position="160"/>
    </location>
</feature>
<evidence type="ECO:0000256" key="1">
    <source>
        <dbReference type="SAM" id="MobiDB-lite"/>
    </source>
</evidence>
<sequence length="324" mass="34578">MSTNKDIVHDYSTTSLDLPLSPPLGNPSVRGLNVSRGLTPRLWDNPFNTPDHDTVTLPSPSVPDDMGFHTSSLSPRAAPPLPDADENVLDAVPPPPALAPVSATSNDQGENEVEPHDDNDDFLPSPPPKVSRGKRQAPGSSGGRNAKRPKHAHTVPLGHIPILDDPNEEAHYGCYNCIIADRHCEPIAVRRRCRQCVASGDSHCTFTLTPEQLATRLRNLSGYTAASPYSLNEAARNHIAAMAAASDARLLCERATSRLAAPRLSTWTLVPMTSSSAIVARELRGDPIVYSDVPDIVALAALYPDAAPPSHLPDQPVAGPSTLP</sequence>
<organism evidence="2 3">
    <name type="scientific">Mycena maculata</name>
    <dbReference type="NCBI Taxonomy" id="230809"/>
    <lineage>
        <taxon>Eukaryota</taxon>
        <taxon>Fungi</taxon>
        <taxon>Dikarya</taxon>
        <taxon>Basidiomycota</taxon>
        <taxon>Agaricomycotina</taxon>
        <taxon>Agaricomycetes</taxon>
        <taxon>Agaricomycetidae</taxon>
        <taxon>Agaricales</taxon>
        <taxon>Marasmiineae</taxon>
        <taxon>Mycenaceae</taxon>
        <taxon>Mycena</taxon>
    </lineage>
</organism>
<feature type="compositionally biased region" description="Acidic residues" evidence="1">
    <location>
        <begin position="109"/>
        <end position="121"/>
    </location>
</feature>
<comment type="caution">
    <text evidence="2">The sequence shown here is derived from an EMBL/GenBank/DDBJ whole genome shotgun (WGS) entry which is preliminary data.</text>
</comment>
<reference evidence="2" key="1">
    <citation type="submission" date="2023-03" db="EMBL/GenBank/DDBJ databases">
        <title>Massive genome expansion in bonnet fungi (Mycena s.s.) driven by repeated elements and novel gene families across ecological guilds.</title>
        <authorList>
            <consortium name="Lawrence Berkeley National Laboratory"/>
            <person name="Harder C.B."/>
            <person name="Miyauchi S."/>
            <person name="Viragh M."/>
            <person name="Kuo A."/>
            <person name="Thoen E."/>
            <person name="Andreopoulos B."/>
            <person name="Lu D."/>
            <person name="Skrede I."/>
            <person name="Drula E."/>
            <person name="Henrissat B."/>
            <person name="Morin E."/>
            <person name="Kohler A."/>
            <person name="Barry K."/>
            <person name="LaButti K."/>
            <person name="Morin E."/>
            <person name="Salamov A."/>
            <person name="Lipzen A."/>
            <person name="Mereny Z."/>
            <person name="Hegedus B."/>
            <person name="Baldrian P."/>
            <person name="Stursova M."/>
            <person name="Weitz H."/>
            <person name="Taylor A."/>
            <person name="Grigoriev I.V."/>
            <person name="Nagy L.G."/>
            <person name="Martin F."/>
            <person name="Kauserud H."/>
        </authorList>
    </citation>
    <scope>NUCLEOTIDE SEQUENCE</scope>
    <source>
        <strain evidence="2">CBHHK188m</strain>
    </source>
</reference>
<evidence type="ECO:0000313" key="2">
    <source>
        <dbReference type="EMBL" id="KAJ7777701.1"/>
    </source>
</evidence>
<name>A0AAD7NW83_9AGAR</name>
<dbReference type="AlphaFoldDB" id="A0AAD7NW83"/>
<dbReference type="Proteomes" id="UP001215280">
    <property type="component" value="Unassembled WGS sequence"/>
</dbReference>
<proteinExistence type="predicted"/>
<gene>
    <name evidence="2" type="ORF">DFH07DRAFT_1056471</name>
</gene>
<evidence type="ECO:0000313" key="3">
    <source>
        <dbReference type="Proteomes" id="UP001215280"/>
    </source>
</evidence>
<keyword evidence="3" id="KW-1185">Reference proteome</keyword>
<protein>
    <submittedName>
        <fullName evidence="2">Uncharacterized protein</fullName>
    </submittedName>
</protein>
<dbReference type="EMBL" id="JARJLG010000010">
    <property type="protein sequence ID" value="KAJ7777701.1"/>
    <property type="molecule type" value="Genomic_DNA"/>
</dbReference>
<accession>A0AAD7NW83</accession>